<dbReference type="GO" id="GO:0030313">
    <property type="term" value="C:cell envelope"/>
    <property type="evidence" value="ECO:0007669"/>
    <property type="project" value="UniProtKB-SubCell"/>
</dbReference>
<dbReference type="RefSeq" id="WP_143133882.1">
    <property type="nucleotide sequence ID" value="NZ_BOMT01000001.1"/>
</dbReference>
<gene>
    <name evidence="4" type="ORF">SAMN05421541_108273</name>
</gene>
<name>A0A1I2HP06_9ACTN</name>
<dbReference type="Proteomes" id="UP000199645">
    <property type="component" value="Unassembled WGS sequence"/>
</dbReference>
<dbReference type="AlphaFoldDB" id="A0A1I2HP06"/>
<dbReference type="OrthoDB" id="3268648at2"/>
<organism evidence="4 5">
    <name type="scientific">Actinoplanes philippinensis</name>
    <dbReference type="NCBI Taxonomy" id="35752"/>
    <lineage>
        <taxon>Bacteria</taxon>
        <taxon>Bacillati</taxon>
        <taxon>Actinomycetota</taxon>
        <taxon>Actinomycetes</taxon>
        <taxon>Micromonosporales</taxon>
        <taxon>Micromonosporaceae</taxon>
        <taxon>Actinoplanes</taxon>
    </lineage>
</organism>
<comment type="subcellular location">
    <subcellularLocation>
        <location evidence="1">Cell envelope</location>
    </subcellularLocation>
</comment>
<keyword evidence="5" id="KW-1185">Reference proteome</keyword>
<dbReference type="InterPro" id="IPR036365">
    <property type="entry name" value="PGBD-like_sf"/>
</dbReference>
<accession>A0A1I2HP06</accession>
<dbReference type="InterPro" id="IPR050465">
    <property type="entry name" value="UPF0194_transport"/>
</dbReference>
<evidence type="ECO:0000313" key="5">
    <source>
        <dbReference type="Proteomes" id="UP000199645"/>
    </source>
</evidence>
<dbReference type="Gene3D" id="2.40.420.20">
    <property type="match status" value="1"/>
</dbReference>
<dbReference type="SUPFAM" id="SSF47090">
    <property type="entry name" value="PGBD-like"/>
    <property type="match status" value="1"/>
</dbReference>
<keyword evidence="3" id="KW-0732">Signal</keyword>
<dbReference type="EMBL" id="FONV01000008">
    <property type="protein sequence ID" value="SFF30081.1"/>
    <property type="molecule type" value="Genomic_DNA"/>
</dbReference>
<sequence length="354" mass="35946">MRRRRVLALLAGMTAAGAGGGFAATRWAAADGTPASTPSTAAVATVAVERTDLSTARTMPGTLGYGTPRTIRGQSGTVTWLPAAGTTVTAGQPLYRNDDQPVTLLYGTTPMFRPIDGAGLTGRDVRVIVDNLRALGFRTGDQPRGIRPGDARVTPGLIAAIKKWQEHLGVSATGTISPAHVAVLPGPVRIAEITAELGAPATDGVLTVTGRKKVVTVPVGAADVGAVKKGDKVRVELPGGATTDGTVASVARDARPGDGSESAQPLVDITVTVKNTAAVKALDTTPVQVSFTGETREDVLVVPVAALLALREGGHAVQISGGPLVAVETGMFAMGMVEITGDGLAEGTRVVTVS</sequence>
<keyword evidence="2" id="KW-0175">Coiled coil</keyword>
<reference evidence="4 5" key="1">
    <citation type="submission" date="2016-10" db="EMBL/GenBank/DDBJ databases">
        <authorList>
            <person name="de Groot N.N."/>
        </authorList>
    </citation>
    <scope>NUCLEOTIDE SEQUENCE [LARGE SCALE GENOMIC DNA]</scope>
    <source>
        <strain evidence="4 5">DSM 43019</strain>
    </source>
</reference>
<evidence type="ECO:0000256" key="3">
    <source>
        <dbReference type="SAM" id="SignalP"/>
    </source>
</evidence>
<dbReference type="PANTHER" id="PTHR32347">
    <property type="entry name" value="EFFLUX SYSTEM COMPONENT YKNX-RELATED"/>
    <property type="match status" value="1"/>
</dbReference>
<evidence type="ECO:0000256" key="2">
    <source>
        <dbReference type="ARBA" id="ARBA00023054"/>
    </source>
</evidence>
<feature type="signal peptide" evidence="3">
    <location>
        <begin position="1"/>
        <end position="23"/>
    </location>
</feature>
<evidence type="ECO:0008006" key="6">
    <source>
        <dbReference type="Google" id="ProtNLM"/>
    </source>
</evidence>
<protein>
    <recommendedName>
        <fullName evidence="6">Multidrug efflux pump subunit AcrA (Membrane-fusion protein)</fullName>
    </recommendedName>
</protein>
<evidence type="ECO:0000256" key="1">
    <source>
        <dbReference type="ARBA" id="ARBA00004196"/>
    </source>
</evidence>
<evidence type="ECO:0000313" key="4">
    <source>
        <dbReference type="EMBL" id="SFF30081.1"/>
    </source>
</evidence>
<dbReference type="STRING" id="35752.SAMN05421541_108273"/>
<dbReference type="PANTHER" id="PTHR32347:SF29">
    <property type="entry name" value="UPF0194 MEMBRANE PROTEIN YBHG"/>
    <property type="match status" value="1"/>
</dbReference>
<proteinExistence type="predicted"/>
<feature type="chain" id="PRO_5011646984" description="Multidrug efflux pump subunit AcrA (Membrane-fusion protein)" evidence="3">
    <location>
        <begin position="24"/>
        <end position="354"/>
    </location>
</feature>